<dbReference type="Proteomes" id="UP000664654">
    <property type="component" value="Unassembled WGS sequence"/>
</dbReference>
<feature type="region of interest" description="Disordered" evidence="1">
    <location>
        <begin position="70"/>
        <end position="149"/>
    </location>
</feature>
<keyword evidence="2" id="KW-0812">Transmembrane</keyword>
<feature type="compositionally biased region" description="Polar residues" evidence="1">
    <location>
        <begin position="136"/>
        <end position="149"/>
    </location>
</feature>
<feature type="compositionally biased region" description="Low complexity" evidence="1">
    <location>
        <begin position="97"/>
        <end position="111"/>
    </location>
</feature>
<keyword evidence="2" id="KW-1133">Transmembrane helix</keyword>
<organism evidence="3 4">
    <name type="scientific">Bowmanella dokdonensis</name>
    <dbReference type="NCBI Taxonomy" id="751969"/>
    <lineage>
        <taxon>Bacteria</taxon>
        <taxon>Pseudomonadati</taxon>
        <taxon>Pseudomonadota</taxon>
        <taxon>Gammaproteobacteria</taxon>
        <taxon>Alteromonadales</taxon>
        <taxon>Alteromonadaceae</taxon>
        <taxon>Bowmanella</taxon>
    </lineage>
</organism>
<dbReference type="AlphaFoldDB" id="A0A939DP19"/>
<dbReference type="RefSeq" id="WP_206574164.1">
    <property type="nucleotide sequence ID" value="NZ_JAFKCV010000006.1"/>
</dbReference>
<evidence type="ECO:0000256" key="2">
    <source>
        <dbReference type="SAM" id="Phobius"/>
    </source>
</evidence>
<keyword evidence="4" id="KW-1185">Reference proteome</keyword>
<accession>A0A939DP19</accession>
<name>A0A939DP19_9ALTE</name>
<evidence type="ECO:0000256" key="1">
    <source>
        <dbReference type="SAM" id="MobiDB-lite"/>
    </source>
</evidence>
<gene>
    <name evidence="3" type="ORF">J0A66_12540</name>
</gene>
<sequence>MSVVNKMLQDLEKRQQQPQSADYQPPAKSRHGWWLVGVLPLAMLAFAGYWLLPDWLEKITHQESLDTINEQQQSTAAVKADPASAKSGSKDTESVRTTEPSTTQTTGEPEQVPVAAPPDLMVPEPRTPGLAPSARVTGSTAQQQVTPTPSAALTIKSADTDTPSQWALLKVRVQQAIADKRPLDAVADLKRMLAIQGDSHQVRLKLAALMHDTGMRAQAGLLLEEGVKLYPEQAELRLMLARWLQGNNSQEQALSVLQEIQPELLGHPDFYALRAQLAQQQNQLELAISDYLLLSQYQPDRFKWRLGLAVALDRAGRLPAALEQYNWLKGQNLPPEARQFVQQRLQVLGG</sequence>
<evidence type="ECO:0000313" key="3">
    <source>
        <dbReference type="EMBL" id="MBN7826058.1"/>
    </source>
</evidence>
<proteinExistence type="predicted"/>
<dbReference type="SUPFAM" id="SSF48452">
    <property type="entry name" value="TPR-like"/>
    <property type="match status" value="1"/>
</dbReference>
<comment type="caution">
    <text evidence="3">The sequence shown here is derived from an EMBL/GenBank/DDBJ whole genome shotgun (WGS) entry which is preliminary data.</text>
</comment>
<keyword evidence="2" id="KW-0472">Membrane</keyword>
<dbReference type="EMBL" id="JAFKCV010000006">
    <property type="protein sequence ID" value="MBN7826058.1"/>
    <property type="molecule type" value="Genomic_DNA"/>
</dbReference>
<dbReference type="InterPro" id="IPR011990">
    <property type="entry name" value="TPR-like_helical_dom_sf"/>
</dbReference>
<protein>
    <recommendedName>
        <fullName evidence="5">MSHA biogenesis protein MshN</fullName>
    </recommendedName>
</protein>
<feature type="transmembrane region" description="Helical" evidence="2">
    <location>
        <begin position="32"/>
        <end position="52"/>
    </location>
</feature>
<evidence type="ECO:0000313" key="4">
    <source>
        <dbReference type="Proteomes" id="UP000664654"/>
    </source>
</evidence>
<feature type="region of interest" description="Disordered" evidence="1">
    <location>
        <begin position="1"/>
        <end position="27"/>
    </location>
</feature>
<dbReference type="Gene3D" id="1.25.40.10">
    <property type="entry name" value="Tetratricopeptide repeat domain"/>
    <property type="match status" value="1"/>
</dbReference>
<evidence type="ECO:0008006" key="5">
    <source>
        <dbReference type="Google" id="ProtNLM"/>
    </source>
</evidence>
<reference evidence="3" key="1">
    <citation type="submission" date="2021-03" db="EMBL/GenBank/DDBJ databases">
        <title>novel species isolated from a fishpond in China.</title>
        <authorList>
            <person name="Lu H."/>
            <person name="Cai Z."/>
        </authorList>
    </citation>
    <scope>NUCLEOTIDE SEQUENCE</scope>
    <source>
        <strain evidence="3">JCM 30855</strain>
    </source>
</reference>